<gene>
    <name evidence="6" type="ORF">SAMN04488138_108104</name>
</gene>
<dbReference type="Gene3D" id="1.20.1550.10">
    <property type="entry name" value="DsbB-like"/>
    <property type="match status" value="1"/>
</dbReference>
<dbReference type="EMBL" id="FORY01000008">
    <property type="protein sequence ID" value="SFJ69613.1"/>
    <property type="molecule type" value="Genomic_DNA"/>
</dbReference>
<keyword evidence="3 5" id="KW-1133">Transmembrane helix</keyword>
<dbReference type="AlphaFoldDB" id="A0A1I3TGI4"/>
<comment type="subcellular location">
    <subcellularLocation>
        <location evidence="1">Membrane</location>
        <topology evidence="1">Multi-pass membrane protein</topology>
    </subcellularLocation>
</comment>
<dbReference type="Pfam" id="PF02600">
    <property type="entry name" value="DsbB"/>
    <property type="match status" value="1"/>
</dbReference>
<evidence type="ECO:0000256" key="2">
    <source>
        <dbReference type="ARBA" id="ARBA00022692"/>
    </source>
</evidence>
<reference evidence="6 7" key="1">
    <citation type="submission" date="2016-10" db="EMBL/GenBank/DDBJ databases">
        <authorList>
            <person name="de Groot N.N."/>
        </authorList>
    </citation>
    <scope>NUCLEOTIDE SEQUENCE [LARGE SCALE GENOMIC DNA]</scope>
    <source>
        <strain evidence="6 7">CGMCC 1.8891</strain>
    </source>
</reference>
<dbReference type="SUPFAM" id="SSF158442">
    <property type="entry name" value="DsbB-like"/>
    <property type="match status" value="1"/>
</dbReference>
<evidence type="ECO:0000313" key="6">
    <source>
        <dbReference type="EMBL" id="SFJ69613.1"/>
    </source>
</evidence>
<dbReference type="InterPro" id="IPR003752">
    <property type="entry name" value="DiS_bond_form_DsbB/BdbC"/>
</dbReference>
<feature type="transmembrane region" description="Helical" evidence="5">
    <location>
        <begin position="142"/>
        <end position="160"/>
    </location>
</feature>
<dbReference type="GO" id="GO:0016020">
    <property type="term" value="C:membrane"/>
    <property type="evidence" value="ECO:0007669"/>
    <property type="project" value="UniProtKB-SubCell"/>
</dbReference>
<evidence type="ECO:0000256" key="4">
    <source>
        <dbReference type="ARBA" id="ARBA00023136"/>
    </source>
</evidence>
<proteinExistence type="predicted"/>
<accession>A0A1I3TGI4</accession>
<dbReference type="InterPro" id="IPR024199">
    <property type="entry name" value="Uncharacterised_DsbB"/>
</dbReference>
<keyword evidence="2 5" id="KW-0812">Transmembrane</keyword>
<protein>
    <submittedName>
        <fullName evidence="6">Disulfide bond formation protein DsbB</fullName>
    </submittedName>
</protein>
<evidence type="ECO:0000256" key="3">
    <source>
        <dbReference type="ARBA" id="ARBA00022989"/>
    </source>
</evidence>
<dbReference type="InterPro" id="IPR023380">
    <property type="entry name" value="DsbB-like_sf"/>
</dbReference>
<dbReference type="OrthoDB" id="9808637at2"/>
<dbReference type="GO" id="GO:0006457">
    <property type="term" value="P:protein folding"/>
    <property type="evidence" value="ECO:0007669"/>
    <property type="project" value="InterPro"/>
</dbReference>
<keyword evidence="4 5" id="KW-0472">Membrane</keyword>
<dbReference type="RefSeq" id="WP_066600004.1">
    <property type="nucleotide sequence ID" value="NZ_FORY01000008.1"/>
</dbReference>
<dbReference type="Proteomes" id="UP000183299">
    <property type="component" value="Unassembled WGS sequence"/>
</dbReference>
<dbReference type="GeneID" id="98665449"/>
<evidence type="ECO:0000313" key="7">
    <source>
        <dbReference type="Proteomes" id="UP000183299"/>
    </source>
</evidence>
<evidence type="ECO:0000256" key="1">
    <source>
        <dbReference type="ARBA" id="ARBA00004141"/>
    </source>
</evidence>
<dbReference type="STRING" id="576117.SAMN04488138_108104"/>
<feature type="transmembrane region" description="Helical" evidence="5">
    <location>
        <begin position="43"/>
        <end position="61"/>
    </location>
</feature>
<name>A0A1I3TGI4_9RHOB</name>
<evidence type="ECO:0000256" key="5">
    <source>
        <dbReference type="SAM" id="Phobius"/>
    </source>
</evidence>
<keyword evidence="7" id="KW-1185">Reference proteome</keyword>
<feature type="transmembrane region" description="Helical" evidence="5">
    <location>
        <begin position="68"/>
        <end position="87"/>
    </location>
</feature>
<dbReference type="PIRSF" id="PIRSF033913">
    <property type="entry name" value="S-S_format_DsbB"/>
    <property type="match status" value="1"/>
</dbReference>
<organism evidence="6 7">
    <name type="scientific">Celeribacter halophilus</name>
    <dbReference type="NCBI Taxonomy" id="576117"/>
    <lineage>
        <taxon>Bacteria</taxon>
        <taxon>Pseudomonadati</taxon>
        <taxon>Pseudomonadota</taxon>
        <taxon>Alphaproteobacteria</taxon>
        <taxon>Rhodobacterales</taxon>
        <taxon>Roseobacteraceae</taxon>
        <taxon>Celeribacter</taxon>
    </lineage>
</organism>
<dbReference type="GO" id="GO:0015035">
    <property type="term" value="F:protein-disulfide reductase activity"/>
    <property type="evidence" value="ECO:0007669"/>
    <property type="project" value="InterPro"/>
</dbReference>
<sequence>MRKPISEFASLQPALAAAVGSLAILLGAFIFQAAGFAPCPMCLWQRWPHAIAIVIGLLFFLMRLRPLALLGLFTMLVSAALGLYHAGVEQKWWPGPSSCTGTGDALSGLSGADLLPGGAGDAGLVLCDEIVWDTWGLGITMAGWNFLFSLVFAALWFIAWKKLAKRA</sequence>